<dbReference type="Pfam" id="PF12760">
    <property type="entry name" value="Zn_ribbon_IS1595"/>
    <property type="match status" value="1"/>
</dbReference>
<gene>
    <name evidence="2" type="ORF">LNV07_25285</name>
</gene>
<dbReference type="SMART" id="SM01126">
    <property type="entry name" value="DDE_Tnp_IS1595"/>
    <property type="match status" value="1"/>
</dbReference>
<dbReference type="EMBL" id="JAJIRN010000031">
    <property type="protein sequence ID" value="MCV2371414.1"/>
    <property type="molecule type" value="Genomic_DNA"/>
</dbReference>
<dbReference type="InterPro" id="IPR024445">
    <property type="entry name" value="Tnp_ISXO2-like"/>
</dbReference>
<protein>
    <submittedName>
        <fullName evidence="2">IS1595 family transposase</fullName>
    </submittedName>
</protein>
<dbReference type="RefSeq" id="WP_263573993.1">
    <property type="nucleotide sequence ID" value="NZ_JAJIRN010000031.1"/>
</dbReference>
<dbReference type="InterPro" id="IPR024442">
    <property type="entry name" value="Transposase_Zn_ribbon"/>
</dbReference>
<organism evidence="2 3">
    <name type="scientific">Roseateles oligotrophus</name>
    <dbReference type="NCBI Taxonomy" id="1769250"/>
    <lineage>
        <taxon>Bacteria</taxon>
        <taxon>Pseudomonadati</taxon>
        <taxon>Pseudomonadota</taxon>
        <taxon>Betaproteobacteria</taxon>
        <taxon>Burkholderiales</taxon>
        <taxon>Sphaerotilaceae</taxon>
        <taxon>Roseateles</taxon>
    </lineage>
</organism>
<sequence length="322" mass="36187">MPINRIQFQPGLSLATFFQRYGTRAQCQQALYEMRWPEGFVCPKCASAEHSRHERGTRLLLQCSQCRRQTSLTVDTVLDASKLPLTTWFLAIHLLTQCKTGMSALQLMRDLGVSYRSAWLIKHKLMQVMFGQERERKLETLVQIDDVFVGGERQGGGAGRVAPNKVLVVAAVQTTGQGKALLARLDVVPNWQKVTIKRWAAKALAAGTHVVSDGLATFAAVKDAGLTHEPIIVNRTGKAAGQHPRFLAVNTTLGNLKTWMASTFKGFKLSHYTQRYLAEFQYRFNRRFDLRAILTDLLVDALRCNPWREASLRKKMPAEICA</sequence>
<dbReference type="NCBIfam" id="NF033547">
    <property type="entry name" value="transpos_IS1595"/>
    <property type="match status" value="1"/>
</dbReference>
<dbReference type="Pfam" id="PF12762">
    <property type="entry name" value="DDE_Tnp_IS1595"/>
    <property type="match status" value="1"/>
</dbReference>
<keyword evidence="3" id="KW-1185">Reference proteome</keyword>
<name>A0ABT2YMY3_9BURK</name>
<comment type="caution">
    <text evidence="2">The sequence shown here is derived from an EMBL/GenBank/DDBJ whole genome shotgun (WGS) entry which is preliminary data.</text>
</comment>
<evidence type="ECO:0000313" key="3">
    <source>
        <dbReference type="Proteomes" id="UP001209701"/>
    </source>
</evidence>
<feature type="domain" description="ISXO2-like transposase" evidence="1">
    <location>
        <begin position="137"/>
        <end position="285"/>
    </location>
</feature>
<evidence type="ECO:0000259" key="1">
    <source>
        <dbReference type="SMART" id="SM01126"/>
    </source>
</evidence>
<dbReference type="Proteomes" id="UP001209701">
    <property type="component" value="Unassembled WGS sequence"/>
</dbReference>
<proteinExistence type="predicted"/>
<reference evidence="2 3" key="1">
    <citation type="submission" date="2021-11" db="EMBL/GenBank/DDBJ databases">
        <authorList>
            <person name="Liang Q."/>
            <person name="Mou H."/>
            <person name="Liu Z."/>
        </authorList>
    </citation>
    <scope>NUCLEOTIDE SEQUENCE [LARGE SCALE GENOMIC DNA]</scope>
    <source>
        <strain evidence="2 3">CHU3</strain>
    </source>
</reference>
<accession>A0ABT2YMY3</accession>
<evidence type="ECO:0000313" key="2">
    <source>
        <dbReference type="EMBL" id="MCV2371414.1"/>
    </source>
</evidence>